<keyword evidence="4" id="KW-1185">Reference proteome</keyword>
<dbReference type="GO" id="GO:0004039">
    <property type="term" value="F:allophanate hydrolase activity"/>
    <property type="evidence" value="ECO:0007669"/>
    <property type="project" value="UniProtKB-EC"/>
</dbReference>
<reference evidence="3 4" key="1">
    <citation type="submission" date="2023-07" db="EMBL/GenBank/DDBJ databases">
        <title>Sorghum-associated microbial communities from plants grown in Nebraska, USA.</title>
        <authorList>
            <person name="Schachtman D."/>
        </authorList>
    </citation>
    <scope>NUCLEOTIDE SEQUENCE [LARGE SCALE GENOMIC DNA]</scope>
    <source>
        <strain evidence="3 4">DS2154</strain>
    </source>
</reference>
<evidence type="ECO:0000313" key="4">
    <source>
        <dbReference type="Proteomes" id="UP001262754"/>
    </source>
</evidence>
<keyword evidence="3" id="KW-0378">Hydrolase</keyword>
<sequence>MRFARLSVEAIAAVVNAGASAVEVAQAALDAIAQYDLVQPQVWTLRLPAEAVLAQARAVDARVAAGETLPLAGVPFAVKDNIDVGAYPTTAACPAFAYTPARSATVVERLVAAGALLIGKTNLDQFATGLVGARSPYGAPRCVFNQAFVSGGSSSGSAVAVAAGLVAFALGTDTAGSGRVPAAFNHLVGLKPSKGRWSTRGLVPACRSLDCISVFAADLAGAARVDTVLAVFDPEDDYSRRAPETPSTLAMEGLRFAIPLPEQRIFFGDGESEALYGAAVARLKAAGGVPVEVDIGPLLDAAKLLYSGPWVAERTAAIEPLLRASPSAIEPTVRAIIQGGLAVTGVEAFRGLYALEGHRRAAEAIWDVADVLFLPTTPTICTVKALKAEPLALNANLGLYTNFVNLLDLSALAVPAGFRADGTGFGVTLVGPAFADRALLDLAARYLETFPMADTPPLDLTPHKPGVKLAVVGAHLAGMPLHWQLTSREARLVSATTTAPAYKLYAIANSTPPKPALVHVGEGGASIAVEVYELGVEAFGAFTAEVPAPLAIGTVTLEDGTSVKGFVAEPRALNGATDITELGGWRAYIASLAG</sequence>
<comment type="caution">
    <text evidence="3">The sequence shown here is derived from an EMBL/GenBank/DDBJ whole genome shotgun (WGS) entry which is preliminary data.</text>
</comment>
<dbReference type="RefSeq" id="WP_310029908.1">
    <property type="nucleotide sequence ID" value="NZ_JAVDRL010000003.1"/>
</dbReference>
<dbReference type="Pfam" id="PF01425">
    <property type="entry name" value="Amidase"/>
    <property type="match status" value="1"/>
</dbReference>
<dbReference type="PANTHER" id="PTHR11895">
    <property type="entry name" value="TRANSAMIDASE"/>
    <property type="match status" value="1"/>
</dbReference>
<dbReference type="InterPro" id="IPR023631">
    <property type="entry name" value="Amidase_dom"/>
</dbReference>
<dbReference type="InterPro" id="IPR053844">
    <property type="entry name" value="AH_C"/>
</dbReference>
<feature type="domain" description="Allophanate hydrolase C-terminal" evidence="2">
    <location>
        <begin position="467"/>
        <end position="590"/>
    </location>
</feature>
<dbReference type="Proteomes" id="UP001262754">
    <property type="component" value="Unassembled WGS sequence"/>
</dbReference>
<dbReference type="EC" id="3.5.1.54" evidence="3"/>
<evidence type="ECO:0000313" key="3">
    <source>
        <dbReference type="EMBL" id="MDR6530375.1"/>
    </source>
</evidence>
<dbReference type="NCBIfam" id="TIGR02713">
    <property type="entry name" value="allophanate_hyd"/>
    <property type="match status" value="1"/>
</dbReference>
<dbReference type="PANTHER" id="PTHR11895:SF169">
    <property type="entry name" value="GLUTAMYL-TRNA(GLN) AMIDOTRANSFERASE"/>
    <property type="match status" value="1"/>
</dbReference>
<protein>
    <submittedName>
        <fullName evidence="3">Allophanate hydrolase</fullName>
        <ecNumber evidence="3">3.5.1.54</ecNumber>
    </submittedName>
</protein>
<proteinExistence type="predicted"/>
<dbReference type="SUPFAM" id="SSF75304">
    <property type="entry name" value="Amidase signature (AS) enzymes"/>
    <property type="match status" value="1"/>
</dbReference>
<dbReference type="NCBIfam" id="NF006043">
    <property type="entry name" value="PRK08186.1"/>
    <property type="match status" value="1"/>
</dbReference>
<feature type="domain" description="Amidase" evidence="1">
    <location>
        <begin position="31"/>
        <end position="440"/>
    </location>
</feature>
<organism evidence="3 4">
    <name type="scientific">Caulobacter rhizosphaerae</name>
    <dbReference type="NCBI Taxonomy" id="2010972"/>
    <lineage>
        <taxon>Bacteria</taxon>
        <taxon>Pseudomonadati</taxon>
        <taxon>Pseudomonadota</taxon>
        <taxon>Alphaproteobacteria</taxon>
        <taxon>Caulobacterales</taxon>
        <taxon>Caulobacteraceae</taxon>
        <taxon>Caulobacter</taxon>
    </lineage>
</organism>
<dbReference type="InterPro" id="IPR000120">
    <property type="entry name" value="Amidase"/>
</dbReference>
<dbReference type="Gene3D" id="3.90.1300.10">
    <property type="entry name" value="Amidase signature (AS) domain"/>
    <property type="match status" value="1"/>
</dbReference>
<accession>A0ABU1MW07</accession>
<dbReference type="InterPro" id="IPR014085">
    <property type="entry name" value="Allophanate_hydrolase"/>
</dbReference>
<gene>
    <name evidence="3" type="ORF">J2800_001111</name>
</gene>
<dbReference type="Gene3D" id="1.20.58.1700">
    <property type="match status" value="1"/>
</dbReference>
<dbReference type="EMBL" id="JAVDRL010000003">
    <property type="protein sequence ID" value="MDR6530375.1"/>
    <property type="molecule type" value="Genomic_DNA"/>
</dbReference>
<evidence type="ECO:0000259" key="1">
    <source>
        <dbReference type="Pfam" id="PF01425"/>
    </source>
</evidence>
<dbReference type="Gene3D" id="3.10.490.10">
    <property type="entry name" value="Gamma-glutamyl cyclotransferase-like"/>
    <property type="match status" value="1"/>
</dbReference>
<name>A0ABU1MW07_9CAUL</name>
<evidence type="ECO:0000259" key="2">
    <source>
        <dbReference type="Pfam" id="PF21986"/>
    </source>
</evidence>
<dbReference type="InterPro" id="IPR036928">
    <property type="entry name" value="AS_sf"/>
</dbReference>
<dbReference type="Pfam" id="PF21986">
    <property type="entry name" value="AH_C"/>
    <property type="match status" value="1"/>
</dbReference>